<dbReference type="Pfam" id="PF00657">
    <property type="entry name" value="Lipase_GDSL"/>
    <property type="match status" value="1"/>
</dbReference>
<dbReference type="InterPro" id="IPR001087">
    <property type="entry name" value="GDSL"/>
</dbReference>
<dbReference type="PANTHER" id="PTHR21325:SF31">
    <property type="entry name" value="GH22081P-RELATED"/>
    <property type="match status" value="1"/>
</dbReference>
<comment type="caution">
    <text evidence="2">The sequence shown here is derived from an EMBL/GenBank/DDBJ whole genome shotgun (WGS) entry which is preliminary data.</text>
</comment>
<evidence type="ECO:0000256" key="1">
    <source>
        <dbReference type="SAM" id="MobiDB-lite"/>
    </source>
</evidence>
<dbReference type="EMBL" id="BMAT01001919">
    <property type="protein sequence ID" value="GFR95533.1"/>
    <property type="molecule type" value="Genomic_DNA"/>
</dbReference>
<dbReference type="PANTHER" id="PTHR21325">
    <property type="entry name" value="PHOSPHOLIPASE B, PLB1"/>
    <property type="match status" value="1"/>
</dbReference>
<feature type="region of interest" description="Disordered" evidence="1">
    <location>
        <begin position="1"/>
        <end position="20"/>
    </location>
</feature>
<dbReference type="Proteomes" id="UP000762676">
    <property type="component" value="Unassembled WGS sequence"/>
</dbReference>
<sequence length="271" mass="30294">MDGSWFKAMLEEQKEQEPGHRNLRQFPCTVLSPSSPAPTSVHQLRPSDINVVAGIGDSFTEEEEEAGVRSTCSLITEAIPIDILREYNDDLIGAAEGVGNCNDYFDMSQIAQYSSDFVDQADRLVEDLQNDPDVDFENDWKVITVLLGVLDLCNFCLYPEITPDSYIANMRAGLDVLFNNIPRAFVNLVQVLPVIYTQTLQTGRFVSDLVLGSFCTCAAFPETAEVNMTLLNYTVEFQQGILDIAASGDYDSDNFTVVVQRFFENFTLPYE</sequence>
<feature type="compositionally biased region" description="Basic and acidic residues" evidence="1">
    <location>
        <begin position="9"/>
        <end position="20"/>
    </location>
</feature>
<evidence type="ECO:0000313" key="3">
    <source>
        <dbReference type="Proteomes" id="UP000762676"/>
    </source>
</evidence>
<reference evidence="2 3" key="1">
    <citation type="journal article" date="2021" name="Elife">
        <title>Chloroplast acquisition without the gene transfer in kleptoplastic sea slugs, Plakobranchus ocellatus.</title>
        <authorList>
            <person name="Maeda T."/>
            <person name="Takahashi S."/>
            <person name="Yoshida T."/>
            <person name="Shimamura S."/>
            <person name="Takaki Y."/>
            <person name="Nagai Y."/>
            <person name="Toyoda A."/>
            <person name="Suzuki Y."/>
            <person name="Arimoto A."/>
            <person name="Ishii H."/>
            <person name="Satoh N."/>
            <person name="Nishiyama T."/>
            <person name="Hasebe M."/>
            <person name="Maruyama T."/>
            <person name="Minagawa J."/>
            <person name="Obokata J."/>
            <person name="Shigenobu S."/>
        </authorList>
    </citation>
    <scope>NUCLEOTIDE SEQUENCE [LARGE SCALE GENOMIC DNA]</scope>
</reference>
<dbReference type="InterPro" id="IPR038885">
    <property type="entry name" value="PLB1"/>
</dbReference>
<proteinExistence type="predicted"/>
<dbReference type="AlphaFoldDB" id="A0AAV4HC60"/>
<accession>A0AAV4HC60</accession>
<name>A0AAV4HC60_9GAST</name>
<keyword evidence="3" id="KW-1185">Reference proteome</keyword>
<gene>
    <name evidence="2" type="ORF">ElyMa_000946600</name>
</gene>
<dbReference type="GO" id="GO:0004620">
    <property type="term" value="F:phospholipase activity"/>
    <property type="evidence" value="ECO:0007669"/>
    <property type="project" value="InterPro"/>
</dbReference>
<feature type="non-terminal residue" evidence="2">
    <location>
        <position position="271"/>
    </location>
</feature>
<dbReference type="GO" id="GO:0006644">
    <property type="term" value="P:phospholipid metabolic process"/>
    <property type="evidence" value="ECO:0007669"/>
    <property type="project" value="TreeGrafter"/>
</dbReference>
<organism evidence="2 3">
    <name type="scientific">Elysia marginata</name>
    <dbReference type="NCBI Taxonomy" id="1093978"/>
    <lineage>
        <taxon>Eukaryota</taxon>
        <taxon>Metazoa</taxon>
        <taxon>Spiralia</taxon>
        <taxon>Lophotrochozoa</taxon>
        <taxon>Mollusca</taxon>
        <taxon>Gastropoda</taxon>
        <taxon>Heterobranchia</taxon>
        <taxon>Euthyneura</taxon>
        <taxon>Panpulmonata</taxon>
        <taxon>Sacoglossa</taxon>
        <taxon>Placobranchoidea</taxon>
        <taxon>Plakobranchidae</taxon>
        <taxon>Elysia</taxon>
    </lineage>
</organism>
<protein>
    <submittedName>
        <fullName evidence="2">Phospholipase B1, membrane-associated</fullName>
    </submittedName>
</protein>
<evidence type="ECO:0000313" key="2">
    <source>
        <dbReference type="EMBL" id="GFR95533.1"/>
    </source>
</evidence>
<dbReference type="SUPFAM" id="SSF52266">
    <property type="entry name" value="SGNH hydrolase"/>
    <property type="match status" value="1"/>
</dbReference>